<name>A0A832T3T4_9EURY</name>
<dbReference type="AlphaFoldDB" id="A0A832T3T4"/>
<reference evidence="1" key="1">
    <citation type="journal article" date="2020" name="bioRxiv">
        <title>A rank-normalized archaeal taxonomy based on genome phylogeny resolves widespread incomplete and uneven classifications.</title>
        <authorList>
            <person name="Rinke C."/>
            <person name="Chuvochina M."/>
            <person name="Mussig A.J."/>
            <person name="Chaumeil P.-A."/>
            <person name="Waite D.W."/>
            <person name="Whitman W.B."/>
            <person name="Parks D.H."/>
            <person name="Hugenholtz P."/>
        </authorList>
    </citation>
    <scope>NUCLEOTIDE SEQUENCE</scope>
    <source>
        <strain evidence="1">UBA8849</strain>
    </source>
</reference>
<dbReference type="Proteomes" id="UP000645676">
    <property type="component" value="Unassembled WGS sequence"/>
</dbReference>
<dbReference type="EMBL" id="DUJR01000016">
    <property type="protein sequence ID" value="HII59551.1"/>
    <property type="molecule type" value="Genomic_DNA"/>
</dbReference>
<sequence length="199" mass="24196">MQIKPFEENKPYPEWDPDEPDKVPGIPNWNRNFGNIIIEFDKGTRTCYYHRKKKNKYDVECGDYRIKITYSQKNWNKKVVYDNDAWKWLVDCLDPTEINKFLCHLCKILDMNIDKDVYDYLINNVNFSVNNNDLRALLYYFWHRAIIEDRIYSQKKGYNGRKQVIGATYEVLKELRNNQNRVYLYEKCDEIYKMAKKKL</sequence>
<evidence type="ECO:0000313" key="2">
    <source>
        <dbReference type="Proteomes" id="UP000645676"/>
    </source>
</evidence>
<organism evidence="1 2">
    <name type="scientific">Methanocaldococcus jannaschii</name>
    <dbReference type="NCBI Taxonomy" id="2190"/>
    <lineage>
        <taxon>Archaea</taxon>
        <taxon>Methanobacteriati</taxon>
        <taxon>Methanobacteriota</taxon>
        <taxon>Methanomada group</taxon>
        <taxon>Methanococci</taxon>
        <taxon>Methanococcales</taxon>
        <taxon>Methanocaldococcaceae</taxon>
        <taxon>Methanocaldococcus</taxon>
    </lineage>
</organism>
<protein>
    <submittedName>
        <fullName evidence="1">Uncharacterized protein</fullName>
    </submittedName>
</protein>
<comment type="caution">
    <text evidence="1">The sequence shown here is derived from an EMBL/GenBank/DDBJ whole genome shotgun (WGS) entry which is preliminary data.</text>
</comment>
<accession>A0A832T3T4</accession>
<evidence type="ECO:0000313" key="1">
    <source>
        <dbReference type="EMBL" id="HII59551.1"/>
    </source>
</evidence>
<dbReference type="RefSeq" id="WP_010870103.1">
    <property type="nucleotide sequence ID" value="NC_000909.1"/>
</dbReference>
<gene>
    <name evidence="1" type="ORF">HA335_03060</name>
</gene>
<proteinExistence type="predicted"/>